<accession>A0A3S1BU88</accession>
<evidence type="ECO:0000256" key="12">
    <source>
        <dbReference type="PROSITE-ProRule" id="PRU00169"/>
    </source>
</evidence>
<evidence type="ECO:0000256" key="5">
    <source>
        <dbReference type="ARBA" id="ARBA00022553"/>
    </source>
</evidence>
<keyword evidence="9" id="KW-0067">ATP-binding</keyword>
<evidence type="ECO:0000256" key="11">
    <source>
        <dbReference type="ARBA" id="ARBA00023136"/>
    </source>
</evidence>
<dbReference type="InterPro" id="IPR036890">
    <property type="entry name" value="HATPase_C_sf"/>
</dbReference>
<dbReference type="Gene3D" id="1.10.287.130">
    <property type="match status" value="1"/>
</dbReference>
<comment type="catalytic activity">
    <reaction evidence="1">
        <text>ATP + protein L-histidine = ADP + protein N-phospho-L-histidine.</text>
        <dbReference type="EC" id="2.7.13.3"/>
    </reaction>
</comment>
<keyword evidence="8" id="KW-0418">Kinase</keyword>
<evidence type="ECO:0000256" key="4">
    <source>
        <dbReference type="ARBA" id="ARBA00022475"/>
    </source>
</evidence>
<evidence type="ECO:0000256" key="9">
    <source>
        <dbReference type="ARBA" id="ARBA00022840"/>
    </source>
</evidence>
<reference evidence="17" key="2">
    <citation type="journal article" date="2019" name="Genome Biol. Evol.">
        <title>Day and night: Metabolic profiles and evolutionary relationships of six axenic non-marine cyanobacteria.</title>
        <authorList>
            <person name="Will S.E."/>
            <person name="Henke P."/>
            <person name="Boedeker C."/>
            <person name="Huang S."/>
            <person name="Brinkmann H."/>
            <person name="Rohde M."/>
            <person name="Jarek M."/>
            <person name="Friedl T."/>
            <person name="Seufert S."/>
            <person name="Schumacher M."/>
            <person name="Overmann J."/>
            <person name="Neumann-Schaal M."/>
            <person name="Petersen J."/>
        </authorList>
    </citation>
    <scope>NUCLEOTIDE SEQUENCE [LARGE SCALE GENOMIC DNA]</scope>
    <source>
        <strain evidence="17">PCC 7102</strain>
    </source>
</reference>
<protein>
    <recommendedName>
        <fullName evidence="3">histidine kinase</fullName>
        <ecNumber evidence="3">2.7.13.3</ecNumber>
    </recommendedName>
</protein>
<dbReference type="Gene3D" id="3.30.565.10">
    <property type="entry name" value="Histidine kinase-like ATPase, C-terminal domain"/>
    <property type="match status" value="1"/>
</dbReference>
<evidence type="ECO:0000259" key="16">
    <source>
        <dbReference type="PROSITE" id="PS50113"/>
    </source>
</evidence>
<feature type="domain" description="Response regulatory" evidence="14">
    <location>
        <begin position="5"/>
        <end position="121"/>
    </location>
</feature>
<dbReference type="SMART" id="SM00086">
    <property type="entry name" value="PAC"/>
    <property type="match status" value="2"/>
</dbReference>
<dbReference type="InterPro" id="IPR029016">
    <property type="entry name" value="GAF-like_dom_sf"/>
</dbReference>
<evidence type="ECO:0000256" key="3">
    <source>
        <dbReference type="ARBA" id="ARBA00012438"/>
    </source>
</evidence>
<dbReference type="CDD" id="cd17580">
    <property type="entry name" value="REC_2_DhkD-like"/>
    <property type="match status" value="1"/>
</dbReference>
<comment type="subcellular location">
    <subcellularLocation>
        <location evidence="2">Cell membrane</location>
    </subcellularLocation>
</comment>
<dbReference type="SUPFAM" id="SSF55781">
    <property type="entry name" value="GAF domain-like"/>
    <property type="match status" value="1"/>
</dbReference>
<dbReference type="SUPFAM" id="SSF55785">
    <property type="entry name" value="PYP-like sensor domain (PAS domain)"/>
    <property type="match status" value="4"/>
</dbReference>
<dbReference type="Pfam" id="PF01590">
    <property type="entry name" value="GAF"/>
    <property type="match status" value="1"/>
</dbReference>
<dbReference type="InterPro" id="IPR003594">
    <property type="entry name" value="HATPase_dom"/>
</dbReference>
<dbReference type="InterPro" id="IPR005467">
    <property type="entry name" value="His_kinase_dom"/>
</dbReference>
<dbReference type="OrthoDB" id="567960at2"/>
<dbReference type="GO" id="GO:0000155">
    <property type="term" value="F:phosphorelay sensor kinase activity"/>
    <property type="evidence" value="ECO:0007669"/>
    <property type="project" value="InterPro"/>
</dbReference>
<feature type="domain" description="PAS" evidence="15">
    <location>
        <begin position="439"/>
        <end position="493"/>
    </location>
</feature>
<dbReference type="Pfam" id="PF08447">
    <property type="entry name" value="PAS_3"/>
    <property type="match status" value="1"/>
</dbReference>
<dbReference type="Gene3D" id="3.30.450.40">
    <property type="match status" value="1"/>
</dbReference>
<keyword evidence="4" id="KW-1003">Cell membrane</keyword>
<dbReference type="Pfam" id="PF02518">
    <property type="entry name" value="HATPase_c"/>
    <property type="match status" value="1"/>
</dbReference>
<dbReference type="InterPro" id="IPR035965">
    <property type="entry name" value="PAS-like_dom_sf"/>
</dbReference>
<feature type="domain" description="PAS" evidence="15">
    <location>
        <begin position="545"/>
        <end position="591"/>
    </location>
</feature>
<dbReference type="SMART" id="SM00065">
    <property type="entry name" value="GAF"/>
    <property type="match status" value="1"/>
</dbReference>
<dbReference type="PROSITE" id="PS50110">
    <property type="entry name" value="RESPONSE_REGULATORY"/>
    <property type="match status" value="2"/>
</dbReference>
<comment type="caution">
    <text evidence="17">The sequence shown here is derived from an EMBL/GenBank/DDBJ whole genome shotgun (WGS) entry which is preliminary data.</text>
</comment>
<evidence type="ECO:0000256" key="7">
    <source>
        <dbReference type="ARBA" id="ARBA00022741"/>
    </source>
</evidence>
<dbReference type="PANTHER" id="PTHR43547:SF2">
    <property type="entry name" value="HYBRID SIGNAL TRANSDUCTION HISTIDINE KINASE C"/>
    <property type="match status" value="1"/>
</dbReference>
<dbReference type="PRINTS" id="PR00344">
    <property type="entry name" value="BCTRLSENSOR"/>
</dbReference>
<dbReference type="GO" id="GO:0005886">
    <property type="term" value="C:plasma membrane"/>
    <property type="evidence" value="ECO:0007669"/>
    <property type="project" value="UniProtKB-SubCell"/>
</dbReference>
<dbReference type="InterPro" id="IPR011006">
    <property type="entry name" value="CheY-like_superfamily"/>
</dbReference>
<feature type="domain" description="PAC" evidence="16">
    <location>
        <begin position="737"/>
        <end position="789"/>
    </location>
</feature>
<evidence type="ECO:0000259" key="14">
    <source>
        <dbReference type="PROSITE" id="PS50110"/>
    </source>
</evidence>
<dbReference type="GO" id="GO:0005524">
    <property type="term" value="F:ATP binding"/>
    <property type="evidence" value="ECO:0007669"/>
    <property type="project" value="UniProtKB-KW"/>
</dbReference>
<proteinExistence type="predicted"/>
<dbReference type="CDD" id="cd00082">
    <property type="entry name" value="HisKA"/>
    <property type="match status" value="1"/>
</dbReference>
<dbReference type="InterPro" id="IPR004358">
    <property type="entry name" value="Sig_transdc_His_kin-like_C"/>
</dbReference>
<gene>
    <name evidence="17" type="ORF">DSM106972_091420</name>
</gene>
<dbReference type="InterPro" id="IPR000014">
    <property type="entry name" value="PAS"/>
</dbReference>
<dbReference type="EC" id="2.7.13.3" evidence="3"/>
<organism evidence="17 18">
    <name type="scientific">Dulcicalothrix desertica PCC 7102</name>
    <dbReference type="NCBI Taxonomy" id="232991"/>
    <lineage>
        <taxon>Bacteria</taxon>
        <taxon>Bacillati</taxon>
        <taxon>Cyanobacteriota</taxon>
        <taxon>Cyanophyceae</taxon>
        <taxon>Nostocales</taxon>
        <taxon>Calotrichaceae</taxon>
        <taxon>Dulcicalothrix</taxon>
    </lineage>
</organism>
<dbReference type="Pfam" id="PF13188">
    <property type="entry name" value="PAS_8"/>
    <property type="match status" value="1"/>
</dbReference>
<dbReference type="Gene3D" id="3.40.50.2300">
    <property type="match status" value="2"/>
</dbReference>
<dbReference type="PROSITE" id="PS50112">
    <property type="entry name" value="PAS"/>
    <property type="match status" value="3"/>
</dbReference>
<feature type="domain" description="Response regulatory" evidence="14">
    <location>
        <begin position="1047"/>
        <end position="1164"/>
    </location>
</feature>
<dbReference type="Pfam" id="PF00072">
    <property type="entry name" value="Response_reg"/>
    <property type="match status" value="2"/>
</dbReference>
<feature type="domain" description="Histidine kinase" evidence="13">
    <location>
        <begin position="807"/>
        <end position="1025"/>
    </location>
</feature>
<dbReference type="SUPFAM" id="SSF47384">
    <property type="entry name" value="Homodimeric domain of signal transducing histidine kinase"/>
    <property type="match status" value="1"/>
</dbReference>
<dbReference type="RefSeq" id="WP_158632997.1">
    <property type="nucleotide sequence ID" value="NZ_RSCL01000044.1"/>
</dbReference>
<feature type="modified residue" description="4-aspartylphosphate" evidence="12">
    <location>
        <position position="56"/>
    </location>
</feature>
<dbReference type="NCBIfam" id="TIGR00229">
    <property type="entry name" value="sensory_box"/>
    <property type="match status" value="3"/>
</dbReference>
<dbReference type="CDD" id="cd00156">
    <property type="entry name" value="REC"/>
    <property type="match status" value="1"/>
</dbReference>
<keyword evidence="6" id="KW-0808">Transferase</keyword>
<evidence type="ECO:0000313" key="18">
    <source>
        <dbReference type="Proteomes" id="UP000271624"/>
    </source>
</evidence>
<sequence length="1170" mass="131683">MKSLQVLLLDNNLEDADLIKATLRQGAINCELLRVETRSDFVAALDNNVFDLVLADFAVPDINGLSALEIACKISPDVPFIFVSSSLDEELEIVALKNGATDYVLKQRIKRLVPSVIRALQQIRDISERKCAELNAKFLDKISQDLVDIDDVDKIVQLVGEKLWGYINTSSCVFTKINLATDEALIEYNWHQDNIPSLVGAYRISEFVTDEFLIAVQTGKPIVVRNVNTDKRVFDAQRFHKLKIGAELNIPLIRDGEWKFSFTVFHSQPYNWHDDEIKLMQELANRIFQKLERTRVETALRESEEKYRTLFESIDQGFCICEVLFDENDKPIDYRFLVVNPVFEALTGLREAAGKTISSLVPNIEAFWFEIYGRVVKTGEPVRFENQSNVMNRWFDINAFPLGEPQSHKLGILFTNTTARKKIEQERERFLAVGSDLQVVVGIDGYFKWASPTFERMLGWTVDEMTSRPWTDFLHPDDIARTEAEIERVLSGNKSFAFENRYRHKDGSQHWLLWNAQSYPKEQVVYAVAVDITERKIAEIALIESEKQSRNILESIKDGFLALDFNWEFTYVNQAAEHLLDCNAGALLGKNFWEWFPGLADTKFGQLHRRVMRNRVAESLTAFYPDHNRWYEVNSYPANNGITIFFRNITDSKQAEEALRQSESRFRLMVESAKEYAIFTLDLNGIISSWNSGAERVLGYTEAVAIGCSGRLIFTPEDNDINRAEQEMELALTEGRAENERWHIRSNGSRFWASGLMMPLLSEAGNVQGFVKILQDKTEQRQAHEQIQQQAQQLQQANRIKDEFLAVLSHELRSPLNPILGWSKLLQTGKLDSSKTAQALNAIERNAKLQSELIEDLLDVSRILQGKLSLSVHPVDLAPTIEAAMETVQLAAQAKSIQINAKFEPNIGQVSGDANRLQQIVWNLLSNAVKFTDVGGQVSIALKHLGNTAQIIVSDNGKGINPGFLPYIFDYFRQEDGSITRKFGGLGLGLAIVRHLVELHGGTVYAESLGEGQGANFTVTLPLIPNSCQTNVDNKASESSLNLDGITVLVVDDNTDTLEFIASMLSIYGASVTAVNSGAEALATIVHNKPDILVSDIGMPDMDGYTLIQQLITLAPQYRTIPTIALTAFAGEINQKQALQAGFQRHLSKPIEPQLLITTIKELFNASLMS</sequence>
<evidence type="ECO:0000256" key="1">
    <source>
        <dbReference type="ARBA" id="ARBA00000085"/>
    </source>
</evidence>
<evidence type="ECO:0000256" key="8">
    <source>
        <dbReference type="ARBA" id="ARBA00022777"/>
    </source>
</evidence>
<dbReference type="InterPro" id="IPR000700">
    <property type="entry name" value="PAS-assoc_C"/>
</dbReference>
<keyword evidence="18" id="KW-1185">Reference proteome</keyword>
<evidence type="ECO:0000256" key="2">
    <source>
        <dbReference type="ARBA" id="ARBA00004236"/>
    </source>
</evidence>
<dbReference type="SMART" id="SM00388">
    <property type="entry name" value="HisKA"/>
    <property type="match status" value="1"/>
</dbReference>
<dbReference type="Gene3D" id="3.30.450.20">
    <property type="entry name" value="PAS domain"/>
    <property type="match status" value="4"/>
</dbReference>
<dbReference type="PROSITE" id="PS50109">
    <property type="entry name" value="HIS_KIN"/>
    <property type="match status" value="1"/>
</dbReference>
<dbReference type="SMART" id="SM00387">
    <property type="entry name" value="HATPase_c"/>
    <property type="match status" value="1"/>
</dbReference>
<dbReference type="InterPro" id="IPR013655">
    <property type="entry name" value="PAS_fold_3"/>
</dbReference>
<keyword evidence="11" id="KW-0472">Membrane</keyword>
<dbReference type="PANTHER" id="PTHR43547">
    <property type="entry name" value="TWO-COMPONENT HISTIDINE KINASE"/>
    <property type="match status" value="1"/>
</dbReference>
<keyword evidence="5 12" id="KW-0597">Phosphoprotein</keyword>
<dbReference type="FunFam" id="3.30.565.10:FF:000023">
    <property type="entry name" value="PAS domain-containing sensor histidine kinase"/>
    <property type="match status" value="1"/>
</dbReference>
<dbReference type="CDD" id="cd00130">
    <property type="entry name" value="PAS"/>
    <property type="match status" value="3"/>
</dbReference>
<feature type="modified residue" description="4-aspartylphosphate" evidence="12">
    <location>
        <position position="1096"/>
    </location>
</feature>
<dbReference type="InterPro" id="IPR013656">
    <property type="entry name" value="PAS_4"/>
</dbReference>
<dbReference type="SMART" id="SM00448">
    <property type="entry name" value="REC"/>
    <property type="match status" value="2"/>
</dbReference>
<dbReference type="InterPro" id="IPR003661">
    <property type="entry name" value="HisK_dim/P_dom"/>
</dbReference>
<evidence type="ECO:0000256" key="10">
    <source>
        <dbReference type="ARBA" id="ARBA00023012"/>
    </source>
</evidence>
<reference evidence="17" key="1">
    <citation type="submission" date="2018-12" db="EMBL/GenBank/DDBJ databases">
        <authorList>
            <person name="Will S."/>
            <person name="Neumann-Schaal M."/>
            <person name="Henke P."/>
        </authorList>
    </citation>
    <scope>NUCLEOTIDE SEQUENCE</scope>
    <source>
        <strain evidence="17">PCC 7102</strain>
    </source>
</reference>
<dbReference type="Pfam" id="PF13426">
    <property type="entry name" value="PAS_9"/>
    <property type="match status" value="1"/>
</dbReference>
<dbReference type="SUPFAM" id="SSF55874">
    <property type="entry name" value="ATPase domain of HSP90 chaperone/DNA topoisomerase II/histidine kinase"/>
    <property type="match status" value="1"/>
</dbReference>
<dbReference type="SUPFAM" id="SSF52172">
    <property type="entry name" value="CheY-like"/>
    <property type="match status" value="2"/>
</dbReference>
<dbReference type="InterPro" id="IPR003018">
    <property type="entry name" value="GAF"/>
</dbReference>
<evidence type="ECO:0000259" key="15">
    <source>
        <dbReference type="PROSITE" id="PS50112"/>
    </source>
</evidence>
<keyword evidence="10" id="KW-0902">Two-component regulatory system</keyword>
<dbReference type="Pfam" id="PF08448">
    <property type="entry name" value="PAS_4"/>
    <property type="match status" value="1"/>
</dbReference>
<dbReference type="EMBL" id="RSCL01000044">
    <property type="protein sequence ID" value="RUS94982.1"/>
    <property type="molecule type" value="Genomic_DNA"/>
</dbReference>
<evidence type="ECO:0000259" key="13">
    <source>
        <dbReference type="PROSITE" id="PS50109"/>
    </source>
</evidence>
<dbReference type="Proteomes" id="UP000271624">
    <property type="component" value="Unassembled WGS sequence"/>
</dbReference>
<dbReference type="InterPro" id="IPR036097">
    <property type="entry name" value="HisK_dim/P_sf"/>
</dbReference>
<dbReference type="InterPro" id="IPR001789">
    <property type="entry name" value="Sig_transdc_resp-reg_receiver"/>
</dbReference>
<keyword evidence="7" id="KW-0547">Nucleotide-binding</keyword>
<dbReference type="InterPro" id="IPR001610">
    <property type="entry name" value="PAC"/>
</dbReference>
<evidence type="ECO:0000313" key="17">
    <source>
        <dbReference type="EMBL" id="RUS94982.1"/>
    </source>
</evidence>
<dbReference type="PROSITE" id="PS50113">
    <property type="entry name" value="PAC"/>
    <property type="match status" value="1"/>
</dbReference>
<name>A0A3S1BU88_9CYAN</name>
<feature type="domain" description="PAS" evidence="15">
    <location>
        <begin position="662"/>
        <end position="735"/>
    </location>
</feature>
<dbReference type="AlphaFoldDB" id="A0A3S1BU88"/>
<evidence type="ECO:0000256" key="6">
    <source>
        <dbReference type="ARBA" id="ARBA00022679"/>
    </source>
</evidence>
<dbReference type="SMART" id="SM00091">
    <property type="entry name" value="PAS"/>
    <property type="match status" value="4"/>
</dbReference>
<dbReference type="Pfam" id="PF00512">
    <property type="entry name" value="HisKA"/>
    <property type="match status" value="1"/>
</dbReference>